<dbReference type="NCBIfam" id="NF040941">
    <property type="entry name" value="GGGWT_bact"/>
    <property type="match status" value="2"/>
</dbReference>
<dbReference type="Pfam" id="PF00147">
    <property type="entry name" value="Fibrinogen_C"/>
    <property type="match status" value="2"/>
</dbReference>
<dbReference type="PROSITE" id="PS00514">
    <property type="entry name" value="FIBRINOGEN_C_1"/>
    <property type="match status" value="2"/>
</dbReference>
<evidence type="ECO:0000259" key="3">
    <source>
        <dbReference type="PROSITE" id="PS51406"/>
    </source>
</evidence>
<protein>
    <submittedName>
        <fullName evidence="4">TEuncharacterized</fullName>
    </submittedName>
</protein>
<keyword evidence="1" id="KW-1015">Disulfide bond</keyword>
<dbReference type="Gene3D" id="3.90.215.10">
    <property type="entry name" value="Gamma Fibrinogen, chain A, domain 1"/>
    <property type="match status" value="2"/>
</dbReference>
<organism evidence="4 5">
    <name type="scientific">Mya arenaria</name>
    <name type="common">Soft-shell clam</name>
    <dbReference type="NCBI Taxonomy" id="6604"/>
    <lineage>
        <taxon>Eukaryota</taxon>
        <taxon>Metazoa</taxon>
        <taxon>Spiralia</taxon>
        <taxon>Lophotrochozoa</taxon>
        <taxon>Mollusca</taxon>
        <taxon>Bivalvia</taxon>
        <taxon>Autobranchia</taxon>
        <taxon>Heteroconchia</taxon>
        <taxon>Euheterodonta</taxon>
        <taxon>Imparidentia</taxon>
        <taxon>Neoheterodontei</taxon>
        <taxon>Myida</taxon>
        <taxon>Myoidea</taxon>
        <taxon>Myidae</taxon>
        <taxon>Mya</taxon>
    </lineage>
</organism>
<gene>
    <name evidence="4" type="ORF">MAR_001392</name>
</gene>
<feature type="chain" id="PRO_5046015534" evidence="2">
    <location>
        <begin position="22"/>
        <end position="513"/>
    </location>
</feature>
<feature type="domain" description="Fibrinogen C-terminal" evidence="3">
    <location>
        <begin position="36"/>
        <end position="250"/>
    </location>
</feature>
<name>A0ABY7FEF9_MYAAR</name>
<dbReference type="SUPFAM" id="SSF56496">
    <property type="entry name" value="Fibrinogen C-terminal domain-like"/>
    <property type="match status" value="2"/>
</dbReference>
<dbReference type="InterPro" id="IPR002181">
    <property type="entry name" value="Fibrinogen_a/b/g_C_dom"/>
</dbReference>
<sequence>MGTITFVKATCLLFWVTYVGAVINYNPVLNVQDSCGLTDVKPKDCTELQDAKSQSGIYTIYPDRSMPKGFKVSCDMDVDGGGWMVIQRRVSDTDFYKTWNEYQTGFGDLANNFWLGNQRISMITSQGWYELRIDLMATNGDMRYAHYEVFSVGDAQSEYTLFVDGYTGNANDGMAHHNGMKFSTNDRDNDNSSGNCAQSYKGGWWYNNCHDSNLNGDFGNTEHGQGINWEHWLGNKVSLLKADMKIRRVFTILHILSGDMMGTRSFIRAIGLFLCLTSAGADVNYNAVLNVHDSCGTTHSTDVKPKDCTELHHFQKQSGIHTIYPDRAMPTGFNVSCDMDIDGGGWTVIQRRVSDTDFYKTWSEYQTGFGDLANNFWLGNQKISMITSQGWYELRIDLMATNGSMRYANYEVFSVGDAQSEYTLFVGGYSGNANDGMAHHNGMKFSTKDRDNDNNTANCAELFKGAWWYNTCHDSNLNGDFGNTEFGQGINWEHWLGNKVSLLKADMKIRRQI</sequence>
<dbReference type="PROSITE" id="PS51406">
    <property type="entry name" value="FIBRINOGEN_C_2"/>
    <property type="match status" value="2"/>
</dbReference>
<evidence type="ECO:0000313" key="4">
    <source>
        <dbReference type="EMBL" id="WAR19554.1"/>
    </source>
</evidence>
<dbReference type="Proteomes" id="UP001164746">
    <property type="component" value="Chromosome 11"/>
</dbReference>
<evidence type="ECO:0000256" key="2">
    <source>
        <dbReference type="SAM" id="SignalP"/>
    </source>
</evidence>
<evidence type="ECO:0000256" key="1">
    <source>
        <dbReference type="ARBA" id="ARBA00023157"/>
    </source>
</evidence>
<proteinExistence type="predicted"/>
<feature type="signal peptide" evidence="2">
    <location>
        <begin position="1"/>
        <end position="21"/>
    </location>
</feature>
<evidence type="ECO:0000313" key="5">
    <source>
        <dbReference type="Proteomes" id="UP001164746"/>
    </source>
</evidence>
<keyword evidence="5" id="KW-1185">Reference proteome</keyword>
<keyword evidence="2" id="KW-0732">Signal</keyword>
<dbReference type="InterPro" id="IPR036056">
    <property type="entry name" value="Fibrinogen-like_C"/>
</dbReference>
<feature type="domain" description="Fibrinogen C-terminal" evidence="3">
    <location>
        <begin position="299"/>
        <end position="513"/>
    </location>
</feature>
<dbReference type="SMART" id="SM00186">
    <property type="entry name" value="FBG"/>
    <property type="match status" value="2"/>
</dbReference>
<dbReference type="InterPro" id="IPR050373">
    <property type="entry name" value="Fibrinogen_C-term_domain"/>
</dbReference>
<dbReference type="CDD" id="cd00087">
    <property type="entry name" value="FReD"/>
    <property type="match status" value="2"/>
</dbReference>
<dbReference type="InterPro" id="IPR020837">
    <property type="entry name" value="Fibrinogen_CS"/>
</dbReference>
<accession>A0ABY7FEF9</accession>
<reference evidence="4" key="1">
    <citation type="submission" date="2022-11" db="EMBL/GenBank/DDBJ databases">
        <title>Centuries of genome instability and evolution in soft-shell clam transmissible cancer (bioRxiv).</title>
        <authorList>
            <person name="Hart S.F.M."/>
            <person name="Yonemitsu M.A."/>
            <person name="Giersch R.M."/>
            <person name="Beal B.F."/>
            <person name="Arriagada G."/>
            <person name="Davis B.W."/>
            <person name="Ostrander E.A."/>
            <person name="Goff S.P."/>
            <person name="Metzger M.J."/>
        </authorList>
    </citation>
    <scope>NUCLEOTIDE SEQUENCE</scope>
    <source>
        <strain evidence="4">MELC-2E11</strain>
        <tissue evidence="4">Siphon/mantle</tissue>
    </source>
</reference>
<dbReference type="EMBL" id="CP111022">
    <property type="protein sequence ID" value="WAR19554.1"/>
    <property type="molecule type" value="Genomic_DNA"/>
</dbReference>
<dbReference type="InterPro" id="IPR014716">
    <property type="entry name" value="Fibrinogen_a/b/g_C_1"/>
</dbReference>
<dbReference type="PANTHER" id="PTHR19143">
    <property type="entry name" value="FIBRINOGEN/TENASCIN/ANGIOPOEITIN"/>
    <property type="match status" value="1"/>
</dbReference>